<dbReference type="GO" id="GO:0004816">
    <property type="term" value="F:asparagine-tRNA ligase activity"/>
    <property type="evidence" value="ECO:0007669"/>
    <property type="project" value="UniProtKB-UniRule"/>
</dbReference>
<dbReference type="InterPro" id="IPR004365">
    <property type="entry name" value="NA-bd_OB_tRNA"/>
</dbReference>
<evidence type="ECO:0000256" key="4">
    <source>
        <dbReference type="ARBA" id="ARBA00022840"/>
    </source>
</evidence>
<comment type="subcellular location">
    <subcellularLocation>
        <location evidence="7">Cytoplasm</location>
    </subcellularLocation>
</comment>
<dbReference type="GO" id="GO:0006421">
    <property type="term" value="P:asparaginyl-tRNA aminoacylation"/>
    <property type="evidence" value="ECO:0007669"/>
    <property type="project" value="UniProtKB-UniRule"/>
</dbReference>
<dbReference type="PANTHER" id="PTHR22594">
    <property type="entry name" value="ASPARTYL/LYSYL-TRNA SYNTHETASE"/>
    <property type="match status" value="1"/>
</dbReference>
<evidence type="ECO:0000256" key="7">
    <source>
        <dbReference type="HAMAP-Rule" id="MF_00534"/>
    </source>
</evidence>
<keyword evidence="2 7" id="KW-0436">Ligase</keyword>
<dbReference type="InterPro" id="IPR012340">
    <property type="entry name" value="NA-bd_OB-fold"/>
</dbReference>
<keyword evidence="6 7" id="KW-0030">Aminoacyl-tRNA synthetase</keyword>
<dbReference type="InterPro" id="IPR006195">
    <property type="entry name" value="aa-tRNA-synth_II"/>
</dbReference>
<dbReference type="GO" id="GO:0005524">
    <property type="term" value="F:ATP binding"/>
    <property type="evidence" value="ECO:0007669"/>
    <property type="project" value="UniProtKB-UniRule"/>
</dbReference>
<accession>A0A7V5RQM5</accession>
<dbReference type="PANTHER" id="PTHR22594:SF34">
    <property type="entry name" value="ASPARAGINE--TRNA LIGASE, MITOCHONDRIAL-RELATED"/>
    <property type="match status" value="1"/>
</dbReference>
<evidence type="ECO:0000256" key="6">
    <source>
        <dbReference type="ARBA" id="ARBA00023146"/>
    </source>
</evidence>
<dbReference type="GO" id="GO:0003676">
    <property type="term" value="F:nucleic acid binding"/>
    <property type="evidence" value="ECO:0007669"/>
    <property type="project" value="InterPro"/>
</dbReference>
<dbReference type="SUPFAM" id="SSF55681">
    <property type="entry name" value="Class II aaRS and biotin synthetases"/>
    <property type="match status" value="1"/>
</dbReference>
<dbReference type="Gene3D" id="3.30.930.10">
    <property type="entry name" value="Bira Bifunctional Protein, Domain 2"/>
    <property type="match status" value="1"/>
</dbReference>
<dbReference type="AlphaFoldDB" id="A0A7V5RQM5"/>
<dbReference type="EMBL" id="DRLI01000249">
    <property type="protein sequence ID" value="HHM02645.1"/>
    <property type="molecule type" value="Genomic_DNA"/>
</dbReference>
<evidence type="ECO:0000313" key="9">
    <source>
        <dbReference type="EMBL" id="HHM02645.1"/>
    </source>
</evidence>
<keyword evidence="5 7" id="KW-0648">Protein biosynthesis</keyword>
<keyword evidence="4 7" id="KW-0067">ATP-binding</keyword>
<reference evidence="9" key="1">
    <citation type="journal article" date="2020" name="mSystems">
        <title>Genome- and Community-Level Interaction Insights into Carbon Utilization and Element Cycling Functions of Hydrothermarchaeota in Hydrothermal Sediment.</title>
        <authorList>
            <person name="Zhou Z."/>
            <person name="Liu Y."/>
            <person name="Xu W."/>
            <person name="Pan J."/>
            <person name="Luo Z.H."/>
            <person name="Li M."/>
        </authorList>
    </citation>
    <scope>NUCLEOTIDE SEQUENCE [LARGE SCALE GENOMIC DNA]</scope>
    <source>
        <strain evidence="9">HyVt-460</strain>
    </source>
</reference>
<dbReference type="PROSITE" id="PS50862">
    <property type="entry name" value="AA_TRNA_LIGASE_II"/>
    <property type="match status" value="1"/>
</dbReference>
<sequence>MAIDIKVQDVARYEGQEVTIKGWLYNKRSSGKLRFLLVRDGSATIQCVVFKGAVSEEVFENATALTQESSLTVTGTVARDDRSKIGYEIQVSDLSVVQIAHEYPITKKEHGVDFLMDHRHLWLRSSKQHALIRIRHEVIRAAREFFDMRDFTLMDAPIFTPNAAEGTSTLFETDYFERKAYLTQSGQLYGEAGAMAFGNIYCFGPTFRAEKSKTRRHLTEFWMIEPEMAYCDLDQDMVVAEEFVTHIVKSVLKNRRPELETLERDISKLEKIEAPFPRLHYDEAVEILKKNGVDFEYGDDFGATDETTISEQFDRPVIVHHYPAEVKAFYMKRDPETPQFALAMDMLAPEGYGEIIGGSQREDDYEVLLQRVKEHNLPEEAFAWYLDLRKYGSVPHAGFGLGIERTVAWISGIRHIRETIPFPRTMTRLYP</sequence>
<dbReference type="SUPFAM" id="SSF50249">
    <property type="entry name" value="Nucleic acid-binding proteins"/>
    <property type="match status" value="1"/>
</dbReference>
<gene>
    <name evidence="7" type="primary">asnS</name>
    <name evidence="9" type="ORF">ENJ15_06490</name>
</gene>
<keyword evidence="7" id="KW-0963">Cytoplasm</keyword>
<dbReference type="EC" id="6.1.1.22" evidence="7"/>
<dbReference type="CDD" id="cd04323">
    <property type="entry name" value="AsnRS_cyto_like_N"/>
    <property type="match status" value="1"/>
</dbReference>
<evidence type="ECO:0000256" key="3">
    <source>
        <dbReference type="ARBA" id="ARBA00022741"/>
    </source>
</evidence>
<dbReference type="Pfam" id="PF01336">
    <property type="entry name" value="tRNA_anti-codon"/>
    <property type="match status" value="1"/>
</dbReference>
<dbReference type="CDD" id="cd00776">
    <property type="entry name" value="AsxRS_core"/>
    <property type="match status" value="1"/>
</dbReference>
<proteinExistence type="inferred from homology"/>
<dbReference type="NCBIfam" id="NF003037">
    <property type="entry name" value="PRK03932.1"/>
    <property type="match status" value="1"/>
</dbReference>
<protein>
    <recommendedName>
        <fullName evidence="7">Asparagine--tRNA ligase</fullName>
        <ecNumber evidence="7">6.1.1.22</ecNumber>
    </recommendedName>
    <alternativeName>
        <fullName evidence="7">Asparaginyl-tRNA synthetase</fullName>
        <shortName evidence="7">AsnRS</shortName>
    </alternativeName>
</protein>
<name>A0A7V5RQM5_CALAY</name>
<dbReference type="GO" id="GO:0005737">
    <property type="term" value="C:cytoplasm"/>
    <property type="evidence" value="ECO:0007669"/>
    <property type="project" value="UniProtKB-SubCell"/>
</dbReference>
<dbReference type="NCBIfam" id="TIGR00457">
    <property type="entry name" value="asnS"/>
    <property type="match status" value="1"/>
</dbReference>
<dbReference type="InterPro" id="IPR004522">
    <property type="entry name" value="Asn-tRNA-ligase"/>
</dbReference>
<organism evidence="9">
    <name type="scientific">Caldithrix abyssi</name>
    <dbReference type="NCBI Taxonomy" id="187145"/>
    <lineage>
        <taxon>Bacteria</taxon>
        <taxon>Pseudomonadati</taxon>
        <taxon>Calditrichota</taxon>
        <taxon>Calditrichia</taxon>
        <taxon>Calditrichales</taxon>
        <taxon>Calditrichaceae</taxon>
        <taxon>Caldithrix</taxon>
    </lineage>
</organism>
<dbReference type="NCBIfam" id="NF003483">
    <property type="entry name" value="PRK05159.1"/>
    <property type="match status" value="1"/>
</dbReference>
<dbReference type="InterPro" id="IPR045864">
    <property type="entry name" value="aa-tRNA-synth_II/BPL/LPL"/>
</dbReference>
<dbReference type="InterPro" id="IPR002312">
    <property type="entry name" value="Asp/Asn-tRNA-synth_IIb"/>
</dbReference>
<evidence type="ECO:0000256" key="1">
    <source>
        <dbReference type="ARBA" id="ARBA00008226"/>
    </source>
</evidence>
<dbReference type="InterPro" id="IPR004364">
    <property type="entry name" value="Aa-tRNA-synt_II"/>
</dbReference>
<evidence type="ECO:0000259" key="8">
    <source>
        <dbReference type="PROSITE" id="PS50862"/>
    </source>
</evidence>
<comment type="similarity">
    <text evidence="1 7">Belongs to the class-II aminoacyl-tRNA synthetase family.</text>
</comment>
<comment type="subunit">
    <text evidence="7">Homodimer.</text>
</comment>
<comment type="catalytic activity">
    <reaction evidence="7">
        <text>tRNA(Asn) + L-asparagine + ATP = L-asparaginyl-tRNA(Asn) + AMP + diphosphate + H(+)</text>
        <dbReference type="Rhea" id="RHEA:11180"/>
        <dbReference type="Rhea" id="RHEA-COMP:9659"/>
        <dbReference type="Rhea" id="RHEA-COMP:9674"/>
        <dbReference type="ChEBI" id="CHEBI:15378"/>
        <dbReference type="ChEBI" id="CHEBI:30616"/>
        <dbReference type="ChEBI" id="CHEBI:33019"/>
        <dbReference type="ChEBI" id="CHEBI:58048"/>
        <dbReference type="ChEBI" id="CHEBI:78442"/>
        <dbReference type="ChEBI" id="CHEBI:78515"/>
        <dbReference type="ChEBI" id="CHEBI:456215"/>
        <dbReference type="EC" id="6.1.1.22"/>
    </reaction>
</comment>
<evidence type="ECO:0000256" key="5">
    <source>
        <dbReference type="ARBA" id="ARBA00022917"/>
    </source>
</evidence>
<dbReference type="Pfam" id="PF00152">
    <property type="entry name" value="tRNA-synt_2"/>
    <property type="match status" value="1"/>
</dbReference>
<dbReference type="Proteomes" id="UP000885771">
    <property type="component" value="Unassembled WGS sequence"/>
</dbReference>
<feature type="domain" description="Aminoacyl-transfer RNA synthetases class-II family profile" evidence="8">
    <location>
        <begin position="132"/>
        <end position="431"/>
    </location>
</feature>
<evidence type="ECO:0000256" key="2">
    <source>
        <dbReference type="ARBA" id="ARBA00022598"/>
    </source>
</evidence>
<dbReference type="HAMAP" id="MF_00534">
    <property type="entry name" value="Asn_tRNA_synth"/>
    <property type="match status" value="1"/>
</dbReference>
<dbReference type="PRINTS" id="PR01042">
    <property type="entry name" value="TRNASYNTHASP"/>
</dbReference>
<dbReference type="Gene3D" id="2.40.50.140">
    <property type="entry name" value="Nucleic acid-binding proteins"/>
    <property type="match status" value="1"/>
</dbReference>
<comment type="caution">
    <text evidence="9">The sequence shown here is derived from an EMBL/GenBank/DDBJ whole genome shotgun (WGS) entry which is preliminary data.</text>
</comment>
<keyword evidence="3 7" id="KW-0547">Nucleotide-binding</keyword>